<evidence type="ECO:0000313" key="2">
    <source>
        <dbReference type="Proteomes" id="UP000186601"/>
    </source>
</evidence>
<protein>
    <submittedName>
        <fullName evidence="1">Uncharacterized protein</fullName>
    </submittedName>
</protein>
<keyword evidence="2" id="KW-1185">Reference proteome</keyword>
<dbReference type="OrthoDB" id="1577640at2759"/>
<sequence>MERVLAQETRVTRRALALMTWILGAEHSLTLNELAESVAIEEMVDGHWQQDKVVESPRQLVANCTELCYITEKDTIILTHSSVGDFLLKHRMVENELFSYFPKKIRRTCISSLRRVVSGNWNFDLLMTQMKSPTLQSHRQSSGRQDILLLTPTHGYFTTKGMLPKRITTSCVVEGKQSGINLWDIFPTNRQTCRIEFKVPFQVQILSLEIIVPWIPHGAEAIELFRALDVENSGLVTLAELLNAYTNPDDTRFSKSTIRTLLNKFDMDGIGALTDVQFKELHKCDPSLDGMFRVFR</sequence>
<comment type="caution">
    <text evidence="1">The sequence shown here is derived from an EMBL/GenBank/DDBJ whole genome shotgun (WGS) entry which is preliminary data.</text>
</comment>
<dbReference type="Proteomes" id="UP000186601">
    <property type="component" value="Unassembled WGS sequence"/>
</dbReference>
<dbReference type="SUPFAM" id="SSF47473">
    <property type="entry name" value="EF-hand"/>
    <property type="match status" value="1"/>
</dbReference>
<evidence type="ECO:0000313" key="1">
    <source>
        <dbReference type="EMBL" id="PSS22640.1"/>
    </source>
</evidence>
<accession>A0A2R6R7B3</accession>
<gene>
    <name evidence="1" type="ORF">PHLCEN_2v3067</name>
</gene>
<dbReference type="AlphaFoldDB" id="A0A2R6R7B3"/>
<name>A0A2R6R7B3_9APHY</name>
<dbReference type="InterPro" id="IPR011992">
    <property type="entry name" value="EF-hand-dom_pair"/>
</dbReference>
<organism evidence="1 2">
    <name type="scientific">Hermanssonia centrifuga</name>
    <dbReference type="NCBI Taxonomy" id="98765"/>
    <lineage>
        <taxon>Eukaryota</taxon>
        <taxon>Fungi</taxon>
        <taxon>Dikarya</taxon>
        <taxon>Basidiomycota</taxon>
        <taxon>Agaricomycotina</taxon>
        <taxon>Agaricomycetes</taxon>
        <taxon>Polyporales</taxon>
        <taxon>Meruliaceae</taxon>
        <taxon>Hermanssonia</taxon>
    </lineage>
</organism>
<dbReference type="EMBL" id="MLYV02000272">
    <property type="protein sequence ID" value="PSS22640.1"/>
    <property type="molecule type" value="Genomic_DNA"/>
</dbReference>
<reference evidence="1 2" key="1">
    <citation type="submission" date="2018-02" db="EMBL/GenBank/DDBJ databases">
        <title>Genome sequence of the basidiomycete white-rot fungus Phlebia centrifuga.</title>
        <authorList>
            <person name="Granchi Z."/>
            <person name="Peng M."/>
            <person name="de Vries R.P."/>
            <person name="Hilden K."/>
            <person name="Makela M.R."/>
            <person name="Grigoriev I."/>
            <person name="Riley R."/>
        </authorList>
    </citation>
    <scope>NUCLEOTIDE SEQUENCE [LARGE SCALE GENOMIC DNA]</scope>
    <source>
        <strain evidence="1 2">FBCC195</strain>
    </source>
</reference>
<proteinExistence type="predicted"/>
<dbReference type="Gene3D" id="1.10.238.10">
    <property type="entry name" value="EF-hand"/>
    <property type="match status" value="1"/>
</dbReference>